<comment type="caution">
    <text evidence="2">The sequence shown here is derived from an EMBL/GenBank/DDBJ whole genome shotgun (WGS) entry which is preliminary data.</text>
</comment>
<protein>
    <submittedName>
        <fullName evidence="2">Uncharacterized protein</fullName>
    </submittedName>
</protein>
<organism evidence="2 3">
    <name type="scientific">Paludisphaera mucosa</name>
    <dbReference type="NCBI Taxonomy" id="3030827"/>
    <lineage>
        <taxon>Bacteria</taxon>
        <taxon>Pseudomonadati</taxon>
        <taxon>Planctomycetota</taxon>
        <taxon>Planctomycetia</taxon>
        <taxon>Isosphaerales</taxon>
        <taxon>Isosphaeraceae</taxon>
        <taxon>Paludisphaera</taxon>
    </lineage>
</organism>
<dbReference type="Proteomes" id="UP001216907">
    <property type="component" value="Unassembled WGS sequence"/>
</dbReference>
<evidence type="ECO:0000313" key="2">
    <source>
        <dbReference type="EMBL" id="MDG3008407.1"/>
    </source>
</evidence>
<gene>
    <name evidence="2" type="ORF">PZE19_31965</name>
</gene>
<sequence>MTKADVLAFIARGQDVADLDLVARDDHSVDQQFDQLPLPVERRRLEPGGDPPAERFERRRHAHDLVEAFRFPGEPGLLLGQGLLPRLQFPAPAAILFQWDDAAEVGLGQPIELARQRRLPLPQPLPSRLEFLRVPAPGGRPTERPARRGRISQQLA</sequence>
<dbReference type="EMBL" id="JARRAG010000006">
    <property type="protein sequence ID" value="MDG3008407.1"/>
    <property type="molecule type" value="Genomic_DNA"/>
</dbReference>
<proteinExistence type="predicted"/>
<accession>A0ABT6FLG0</accession>
<reference evidence="2 3" key="1">
    <citation type="submission" date="2023-03" db="EMBL/GenBank/DDBJ databases">
        <title>Paludisphaera mucosa sp. nov. a novel planctomycete from northern fen.</title>
        <authorList>
            <person name="Ivanova A."/>
        </authorList>
    </citation>
    <scope>NUCLEOTIDE SEQUENCE [LARGE SCALE GENOMIC DNA]</scope>
    <source>
        <strain evidence="2 3">Pla2</strain>
    </source>
</reference>
<evidence type="ECO:0000256" key="1">
    <source>
        <dbReference type="SAM" id="MobiDB-lite"/>
    </source>
</evidence>
<keyword evidence="3" id="KW-1185">Reference proteome</keyword>
<feature type="region of interest" description="Disordered" evidence="1">
    <location>
        <begin position="131"/>
        <end position="156"/>
    </location>
</feature>
<evidence type="ECO:0000313" key="3">
    <source>
        <dbReference type="Proteomes" id="UP001216907"/>
    </source>
</evidence>
<dbReference type="RefSeq" id="WP_277864729.1">
    <property type="nucleotide sequence ID" value="NZ_JARRAG010000006.1"/>
</dbReference>
<name>A0ABT6FLG0_9BACT</name>